<name>A0ABQ3NA50_9BACI</name>
<organism evidence="1 2">
    <name type="scientific">Neobacillus kokaensis</name>
    <dbReference type="NCBI Taxonomy" id="2759023"/>
    <lineage>
        <taxon>Bacteria</taxon>
        <taxon>Bacillati</taxon>
        <taxon>Bacillota</taxon>
        <taxon>Bacilli</taxon>
        <taxon>Bacillales</taxon>
        <taxon>Bacillaceae</taxon>
        <taxon>Neobacillus</taxon>
    </lineage>
</organism>
<dbReference type="Pfam" id="PF15525">
    <property type="entry name" value="DUF4652"/>
    <property type="match status" value="1"/>
</dbReference>
<dbReference type="EMBL" id="BNDS01000008">
    <property type="protein sequence ID" value="GHH98636.1"/>
    <property type="molecule type" value="Genomic_DNA"/>
</dbReference>
<evidence type="ECO:0000313" key="1">
    <source>
        <dbReference type="EMBL" id="GHH98636.1"/>
    </source>
</evidence>
<dbReference type="Proteomes" id="UP000637074">
    <property type="component" value="Unassembled WGS sequence"/>
</dbReference>
<comment type="caution">
    <text evidence="1">The sequence shown here is derived from an EMBL/GenBank/DDBJ whole genome shotgun (WGS) entry which is preliminary data.</text>
</comment>
<accession>A0ABQ3NA50</accession>
<dbReference type="Gene3D" id="2.40.128.660">
    <property type="entry name" value="Uncharacterised protein PF15525, DUF4652"/>
    <property type="match status" value="1"/>
</dbReference>
<evidence type="ECO:0000313" key="2">
    <source>
        <dbReference type="Proteomes" id="UP000637074"/>
    </source>
</evidence>
<reference evidence="1 2" key="1">
    <citation type="journal article" date="2022" name="Int. J. Syst. Evol. Microbiol.">
        <title>Neobacillus kokaensis sp. nov., isolated from soil.</title>
        <authorList>
            <person name="Yuki K."/>
            <person name="Matsubara H."/>
            <person name="Yamaguchi S."/>
        </authorList>
    </citation>
    <scope>NUCLEOTIDE SEQUENCE [LARGE SCALE GENOMIC DNA]</scope>
    <source>
        <strain evidence="1 2">LOB 377</strain>
    </source>
</reference>
<sequence>MYKLRYDDSSGFIYIVNENRVERLLESHFSSKPAISPDGTYAVYITPLEWEVASNLYKFDLELGTKEEIRLDIDETKYKVKDAVWIDDSHLAMIIGGIDGTIAIGGNIYRYDLETELLIPITEYEDNRKQAIKLNIMEELLVFDTIEYIDRSMSRFIRKQEELPLISAV</sequence>
<proteinExistence type="predicted"/>
<dbReference type="RefSeq" id="WP_191272680.1">
    <property type="nucleotide sequence ID" value="NZ_BNDS01000008.1"/>
</dbReference>
<dbReference type="SUPFAM" id="SSF82171">
    <property type="entry name" value="DPP6 N-terminal domain-like"/>
    <property type="match status" value="1"/>
</dbReference>
<keyword evidence="2" id="KW-1185">Reference proteome</keyword>
<protein>
    <submittedName>
        <fullName evidence="1">Uncharacterized protein</fullName>
    </submittedName>
</protein>
<dbReference type="InterPro" id="IPR028102">
    <property type="entry name" value="DUF4652"/>
</dbReference>
<gene>
    <name evidence="1" type="ORF">AM1BK_21790</name>
</gene>